<dbReference type="GO" id="GO:0022857">
    <property type="term" value="F:transmembrane transporter activity"/>
    <property type="evidence" value="ECO:0007669"/>
    <property type="project" value="InterPro"/>
</dbReference>
<dbReference type="RefSeq" id="WP_108689477.1">
    <property type="nucleotide sequence ID" value="NZ_QCYK01000004.1"/>
</dbReference>
<dbReference type="Proteomes" id="UP000244450">
    <property type="component" value="Unassembled WGS sequence"/>
</dbReference>
<dbReference type="InterPro" id="IPR006143">
    <property type="entry name" value="RND_pump_MFP"/>
</dbReference>
<dbReference type="GO" id="GO:0030313">
    <property type="term" value="C:cell envelope"/>
    <property type="evidence" value="ECO:0007669"/>
    <property type="project" value="TreeGrafter"/>
</dbReference>
<comment type="caution">
    <text evidence="3">The sequence shown here is derived from an EMBL/GenBank/DDBJ whole genome shotgun (WGS) entry which is preliminary data.</text>
</comment>
<organism evidence="3 4">
    <name type="scientific">Chitinophaga parva</name>
    <dbReference type="NCBI Taxonomy" id="2169414"/>
    <lineage>
        <taxon>Bacteria</taxon>
        <taxon>Pseudomonadati</taxon>
        <taxon>Bacteroidota</taxon>
        <taxon>Chitinophagia</taxon>
        <taxon>Chitinophagales</taxon>
        <taxon>Chitinophagaceae</taxon>
        <taxon>Chitinophaga</taxon>
    </lineage>
</organism>
<dbReference type="PROSITE" id="PS51257">
    <property type="entry name" value="PROKAR_LIPOPROTEIN"/>
    <property type="match status" value="1"/>
</dbReference>
<dbReference type="AlphaFoldDB" id="A0A2T7BBQ8"/>
<dbReference type="PANTHER" id="PTHR30097">
    <property type="entry name" value="CATION EFFLUX SYSTEM PROTEIN CUSB"/>
    <property type="match status" value="1"/>
</dbReference>
<protein>
    <submittedName>
        <fullName evidence="3">Efflux transporter periplasmic adaptor subunit</fullName>
    </submittedName>
</protein>
<accession>A0A2T7BBQ8</accession>
<dbReference type="NCBIfam" id="TIGR01730">
    <property type="entry name" value="RND_mfp"/>
    <property type="match status" value="1"/>
</dbReference>
<name>A0A2T7BBQ8_9BACT</name>
<reference evidence="3 4" key="1">
    <citation type="submission" date="2018-04" db="EMBL/GenBank/DDBJ databases">
        <title>Chitinophaga fuyangensis sp. nov., isolated from soil in a chemical factory.</title>
        <authorList>
            <person name="Chen K."/>
        </authorList>
    </citation>
    <scope>NUCLEOTIDE SEQUENCE [LARGE SCALE GENOMIC DNA]</scope>
    <source>
        <strain evidence="3 4">LY-1</strain>
    </source>
</reference>
<dbReference type="PANTHER" id="PTHR30097:SF4">
    <property type="entry name" value="SLR6042 PROTEIN"/>
    <property type="match status" value="1"/>
</dbReference>
<dbReference type="InterPro" id="IPR051909">
    <property type="entry name" value="MFP_Cation_Efflux"/>
</dbReference>
<dbReference type="SUPFAM" id="SSF111369">
    <property type="entry name" value="HlyD-like secretion proteins"/>
    <property type="match status" value="1"/>
</dbReference>
<dbReference type="GO" id="GO:0060003">
    <property type="term" value="P:copper ion export"/>
    <property type="evidence" value="ECO:0007669"/>
    <property type="project" value="TreeGrafter"/>
</dbReference>
<evidence type="ECO:0000313" key="3">
    <source>
        <dbReference type="EMBL" id="PUZ21829.1"/>
    </source>
</evidence>
<dbReference type="Gene3D" id="2.40.420.20">
    <property type="match status" value="1"/>
</dbReference>
<dbReference type="EMBL" id="QCYK01000004">
    <property type="protein sequence ID" value="PUZ21829.1"/>
    <property type="molecule type" value="Genomic_DNA"/>
</dbReference>
<keyword evidence="4" id="KW-1185">Reference proteome</keyword>
<comment type="similarity">
    <text evidence="1">Belongs to the membrane fusion protein (MFP) (TC 8.A.1) family.</text>
</comment>
<dbReference type="Gene3D" id="2.40.30.170">
    <property type="match status" value="1"/>
</dbReference>
<evidence type="ECO:0000256" key="1">
    <source>
        <dbReference type="ARBA" id="ARBA00009477"/>
    </source>
</evidence>
<keyword evidence="2" id="KW-0813">Transport</keyword>
<dbReference type="GO" id="GO:0016020">
    <property type="term" value="C:membrane"/>
    <property type="evidence" value="ECO:0007669"/>
    <property type="project" value="InterPro"/>
</dbReference>
<gene>
    <name evidence="3" type="ORF">DCC81_24900</name>
</gene>
<dbReference type="OrthoDB" id="9814657at2"/>
<dbReference type="Gene3D" id="1.10.287.470">
    <property type="entry name" value="Helix hairpin bin"/>
    <property type="match status" value="1"/>
</dbReference>
<evidence type="ECO:0000313" key="4">
    <source>
        <dbReference type="Proteomes" id="UP000244450"/>
    </source>
</evidence>
<proteinExistence type="inferred from homology"/>
<sequence length="381" mass="41760">MNKLIYFILPVTLAFMACKSKKQEPAAARENTTTENLVQLTDAQLQSAAVELTQLAPKNIAYTLHVSGKIDVPPQNMVSISFPLGGFLKDTRLLSGMQVTKGEAIATMEDPQYIQLQQDYLTARTKLDLLAKDYIRQKDLNSSKAASDKVFEQAEADYKSQQIQVSALAQKLKLIGVNAEKLDPSTISRTVNIYSPINGFVTAVNVNIGKYVNPTDVLFEIVDPSDIHLGLTVFEKDIPSLSKGQKVIAYTNTDPSKKYECAIILIGQDVGNNRSVEVHCHFEQYDKSLLPGTFMNADIETKNKQVQALPEAAVVANGGQQYVFVAHDKHTFEMVPVKTGGRENGFLEIQADDAATLAGKNIVAKGAYSLLMKVKNGGDEE</sequence>
<evidence type="ECO:0000256" key="2">
    <source>
        <dbReference type="ARBA" id="ARBA00022448"/>
    </source>
</evidence>
<dbReference type="GO" id="GO:0015679">
    <property type="term" value="P:plasma membrane copper ion transport"/>
    <property type="evidence" value="ECO:0007669"/>
    <property type="project" value="TreeGrafter"/>
</dbReference>